<dbReference type="SUPFAM" id="SSF53098">
    <property type="entry name" value="Ribonuclease H-like"/>
    <property type="match status" value="1"/>
</dbReference>
<dbReference type="InterPro" id="IPR036397">
    <property type="entry name" value="RNaseH_sf"/>
</dbReference>
<evidence type="ECO:0000256" key="1">
    <source>
        <dbReference type="ARBA" id="ARBA00022722"/>
    </source>
</evidence>
<keyword evidence="2" id="KW-0479">Metal-binding</keyword>
<reference evidence="9" key="1">
    <citation type="journal article" date="2021" name="PeerJ">
        <title>Extensive microbial diversity within the chicken gut microbiome revealed by metagenomics and culture.</title>
        <authorList>
            <person name="Gilroy R."/>
            <person name="Ravi A."/>
            <person name="Getino M."/>
            <person name="Pursley I."/>
            <person name="Horton D.L."/>
            <person name="Alikhan N.F."/>
            <person name="Baker D."/>
            <person name="Gharbi K."/>
            <person name="Hall N."/>
            <person name="Watson M."/>
            <person name="Adriaenssens E.M."/>
            <person name="Foster-Nyarko E."/>
            <person name="Jarju S."/>
            <person name="Secka A."/>
            <person name="Antonio M."/>
            <person name="Oren A."/>
            <person name="Chaudhuri R.R."/>
            <person name="La Ragione R."/>
            <person name="Hildebrand F."/>
            <person name="Pallen M.J."/>
        </authorList>
    </citation>
    <scope>NUCLEOTIDE SEQUENCE</scope>
    <source>
        <strain evidence="9">Gambia16-554</strain>
    </source>
</reference>
<dbReference type="GO" id="GO:0008408">
    <property type="term" value="F:3'-5' exonuclease activity"/>
    <property type="evidence" value="ECO:0007669"/>
    <property type="project" value="InterPro"/>
</dbReference>
<keyword evidence="3" id="KW-0378">Hydrolase</keyword>
<organism evidence="9 10">
    <name type="scientific">Candidatus Coprenecus stercoravium</name>
    <dbReference type="NCBI Taxonomy" id="2840735"/>
    <lineage>
        <taxon>Bacteria</taxon>
        <taxon>Pseudomonadati</taxon>
        <taxon>Bacteroidota</taxon>
        <taxon>Bacteroidia</taxon>
        <taxon>Bacteroidales</taxon>
        <taxon>Rikenellaceae</taxon>
        <taxon>Rikenellaceae incertae sedis</taxon>
        <taxon>Candidatus Coprenecus</taxon>
    </lineage>
</organism>
<proteinExistence type="predicted"/>
<evidence type="ECO:0000256" key="4">
    <source>
        <dbReference type="ARBA" id="ARBA00022839"/>
    </source>
</evidence>
<evidence type="ECO:0000313" key="9">
    <source>
        <dbReference type="EMBL" id="HIZ85229.1"/>
    </source>
</evidence>
<gene>
    <name evidence="9" type="ORF">IAC04_01920</name>
</gene>
<evidence type="ECO:0000256" key="3">
    <source>
        <dbReference type="ARBA" id="ARBA00022801"/>
    </source>
</evidence>
<evidence type="ECO:0000256" key="5">
    <source>
        <dbReference type="ARBA" id="ARBA00022842"/>
    </source>
</evidence>
<dbReference type="PANTHER" id="PTHR13620:SF109">
    <property type="entry name" value="3'-5' EXONUCLEASE"/>
    <property type="match status" value="1"/>
</dbReference>
<dbReference type="SMART" id="SM00474">
    <property type="entry name" value="35EXOc"/>
    <property type="match status" value="1"/>
</dbReference>
<dbReference type="GO" id="GO:0003676">
    <property type="term" value="F:nucleic acid binding"/>
    <property type="evidence" value="ECO:0007669"/>
    <property type="project" value="InterPro"/>
</dbReference>
<evidence type="ECO:0000256" key="6">
    <source>
        <dbReference type="ARBA" id="ARBA00040531"/>
    </source>
</evidence>
<dbReference type="InterPro" id="IPR012337">
    <property type="entry name" value="RNaseH-like_sf"/>
</dbReference>
<dbReference type="CDD" id="cd06141">
    <property type="entry name" value="WRN_exo"/>
    <property type="match status" value="1"/>
</dbReference>
<sequence>MQYPASISAEELSQLESVDFGGPIVVVSDVDEDFAEAMDYLKGQTVIGFDTETKPCFTSNSPRHHVALLQLSGADKAYIFRLNLLGLPAPLASVLSDDRIVKVGAAVKEDVRGLYYYRKFTPRSFVDLQTIVAEYGITDKSVRKMSAIILGKKVSKTQQLSNWEAPQLSGAQLKYAAIDAWVCREMYLRLKSEGGK</sequence>
<dbReference type="Proteomes" id="UP000824115">
    <property type="component" value="Unassembled WGS sequence"/>
</dbReference>
<dbReference type="InterPro" id="IPR002562">
    <property type="entry name" value="3'-5'_exonuclease_dom"/>
</dbReference>
<name>A0A9D2GQ56_9BACT</name>
<comment type="caution">
    <text evidence="9">The sequence shown here is derived from an EMBL/GenBank/DDBJ whole genome shotgun (WGS) entry which is preliminary data.</text>
</comment>
<dbReference type="Gene3D" id="3.30.420.10">
    <property type="entry name" value="Ribonuclease H-like superfamily/Ribonuclease H"/>
    <property type="match status" value="1"/>
</dbReference>
<keyword evidence="4 9" id="KW-0269">Exonuclease</keyword>
<evidence type="ECO:0000256" key="2">
    <source>
        <dbReference type="ARBA" id="ARBA00022723"/>
    </source>
</evidence>
<evidence type="ECO:0000259" key="8">
    <source>
        <dbReference type="SMART" id="SM00474"/>
    </source>
</evidence>
<dbReference type="GO" id="GO:0046872">
    <property type="term" value="F:metal ion binding"/>
    <property type="evidence" value="ECO:0007669"/>
    <property type="project" value="UniProtKB-KW"/>
</dbReference>
<accession>A0A9D2GQ56</accession>
<dbReference type="EMBL" id="DXAW01000038">
    <property type="protein sequence ID" value="HIZ85229.1"/>
    <property type="molecule type" value="Genomic_DNA"/>
</dbReference>
<keyword evidence="1" id="KW-0540">Nuclease</keyword>
<dbReference type="InterPro" id="IPR051132">
    <property type="entry name" value="3-5_Exonuclease_domain"/>
</dbReference>
<evidence type="ECO:0000313" key="10">
    <source>
        <dbReference type="Proteomes" id="UP000824115"/>
    </source>
</evidence>
<evidence type="ECO:0000256" key="7">
    <source>
        <dbReference type="ARBA" id="ARBA00042761"/>
    </source>
</evidence>
<reference evidence="9" key="2">
    <citation type="submission" date="2021-04" db="EMBL/GenBank/DDBJ databases">
        <authorList>
            <person name="Gilroy R."/>
        </authorList>
    </citation>
    <scope>NUCLEOTIDE SEQUENCE</scope>
    <source>
        <strain evidence="9">Gambia16-554</strain>
    </source>
</reference>
<dbReference type="AlphaFoldDB" id="A0A9D2GQ56"/>
<dbReference type="GO" id="GO:0006139">
    <property type="term" value="P:nucleobase-containing compound metabolic process"/>
    <property type="evidence" value="ECO:0007669"/>
    <property type="project" value="InterPro"/>
</dbReference>
<dbReference type="Pfam" id="PF01612">
    <property type="entry name" value="DNA_pol_A_exo1"/>
    <property type="match status" value="1"/>
</dbReference>
<dbReference type="PANTHER" id="PTHR13620">
    <property type="entry name" value="3-5 EXONUCLEASE"/>
    <property type="match status" value="1"/>
</dbReference>
<keyword evidence="5" id="KW-0460">Magnesium</keyword>
<protein>
    <recommendedName>
        <fullName evidence="6">3'-5' exonuclease</fullName>
    </recommendedName>
    <alternativeName>
        <fullName evidence="7">Werner Syndrome-like exonuclease</fullName>
    </alternativeName>
</protein>
<feature type="domain" description="3'-5' exonuclease" evidence="8">
    <location>
        <begin position="24"/>
        <end position="195"/>
    </location>
</feature>